<gene>
    <name evidence="1" type="ORF">ENP94_04835</name>
    <name evidence="2" type="ORF">ENS16_06270</name>
</gene>
<dbReference type="InterPro" id="IPR030959">
    <property type="entry name" value="GWxTD_dom"/>
</dbReference>
<reference evidence="2" key="1">
    <citation type="journal article" date="2020" name="mSystems">
        <title>Genome- and Community-Level Interaction Insights into Carbon Utilization and Element Cycling Functions of Hydrothermarchaeota in Hydrothermal Sediment.</title>
        <authorList>
            <person name="Zhou Z."/>
            <person name="Liu Y."/>
            <person name="Xu W."/>
            <person name="Pan J."/>
            <person name="Luo Z.H."/>
            <person name="Li M."/>
        </authorList>
    </citation>
    <scope>NUCLEOTIDE SEQUENCE [LARGE SCALE GENOMIC DNA]</scope>
    <source>
        <strain evidence="1">SpSt-265</strain>
        <strain evidence="2">SpSt-465</strain>
    </source>
</reference>
<evidence type="ECO:0000313" key="1">
    <source>
        <dbReference type="EMBL" id="HEA87322.1"/>
    </source>
</evidence>
<accession>A0A7C3ICV9</accession>
<sequence length="423" mass="48624">MIAMVNMVLFLAAFGDTLHFDFDWAVFRHTADSVRIEFYYGIGFRELNFQSGDSLLLAPFRIEFSINGINRQFSESGTLIKRARLRSFQEAIANQRVFVDQFSVIVPAGSYEVRTSVADSLHSGTVTDTITVPQFGDQLMLSSIQLGNALLTDSLTQALAVIPNPGRRFVSGRTQKFYAYFEAYGLNPQTKSYELRYYMVSGEGGDTIVRSAPIERTKAGSRSATALEINIDSLNAGSYELVVKVVDHPFSVQNRVMFDLVETVASQPRVEGYHLQLTPREQRYYQELQYIATPRELEYYNRLSPEGREAYLAWFWSRHNLSEFVRRMETVEGRFATARTPGIKTDRGRIYVKYGEPDAIERKTMEMEVKPREYWFYYQLGLTFIFIDIHGDGNYRLAWTNSPDEPKTGLEHLLTTEEQDQYH</sequence>
<dbReference type="NCBIfam" id="TIGR04514">
    <property type="entry name" value="GWxTD_dom"/>
    <property type="match status" value="1"/>
</dbReference>
<dbReference type="EMBL" id="DSLG01000005">
    <property type="protein sequence ID" value="HEA87322.1"/>
    <property type="molecule type" value="Genomic_DNA"/>
</dbReference>
<dbReference type="EMBL" id="DSTU01000008">
    <property type="protein sequence ID" value="HFJ54277.1"/>
    <property type="molecule type" value="Genomic_DNA"/>
</dbReference>
<protein>
    <submittedName>
        <fullName evidence="2">GWxTD domain-containing protein</fullName>
    </submittedName>
</protein>
<dbReference type="AlphaFoldDB" id="A0A7C3ICV9"/>
<proteinExistence type="predicted"/>
<organism evidence="2">
    <name type="scientific">candidate division WOR-3 bacterium</name>
    <dbReference type="NCBI Taxonomy" id="2052148"/>
    <lineage>
        <taxon>Bacteria</taxon>
        <taxon>Bacteria division WOR-3</taxon>
    </lineage>
</organism>
<evidence type="ECO:0000313" key="2">
    <source>
        <dbReference type="EMBL" id="HFJ54277.1"/>
    </source>
</evidence>
<name>A0A7C3ICV9_UNCW3</name>
<comment type="caution">
    <text evidence="2">The sequence shown here is derived from an EMBL/GenBank/DDBJ whole genome shotgun (WGS) entry which is preliminary data.</text>
</comment>